<proteinExistence type="predicted"/>
<gene>
    <name evidence="1" type="ORF">NLG97_g353</name>
</gene>
<organism evidence="1 2">
    <name type="scientific">Lecanicillium saksenae</name>
    <dbReference type="NCBI Taxonomy" id="468837"/>
    <lineage>
        <taxon>Eukaryota</taxon>
        <taxon>Fungi</taxon>
        <taxon>Dikarya</taxon>
        <taxon>Ascomycota</taxon>
        <taxon>Pezizomycotina</taxon>
        <taxon>Sordariomycetes</taxon>
        <taxon>Hypocreomycetidae</taxon>
        <taxon>Hypocreales</taxon>
        <taxon>Cordycipitaceae</taxon>
        <taxon>Lecanicillium</taxon>
    </lineage>
</organism>
<comment type="caution">
    <text evidence="1">The sequence shown here is derived from an EMBL/GenBank/DDBJ whole genome shotgun (WGS) entry which is preliminary data.</text>
</comment>
<dbReference type="Proteomes" id="UP001148737">
    <property type="component" value="Unassembled WGS sequence"/>
</dbReference>
<reference evidence="1" key="1">
    <citation type="submission" date="2022-07" db="EMBL/GenBank/DDBJ databases">
        <title>Genome Sequence of Lecanicillium saksenae.</title>
        <authorList>
            <person name="Buettner E."/>
        </authorList>
    </citation>
    <scope>NUCLEOTIDE SEQUENCE</scope>
    <source>
        <strain evidence="1">VT-O1</strain>
    </source>
</reference>
<keyword evidence="2" id="KW-1185">Reference proteome</keyword>
<sequence length="171" mass="18990">MKRDSAGNTDYAARIPIYMETEDGRRTFKAIDDSCPDWNKYGVDPIATVNLPTEPDFEEFRQYASNVRATLTENLSKNGVYSSSNAASLVSLPSSAIESLPSLDIFSTPEMGILQLMADTKPSLSPTQTTTRARLAPLRSSTLKRNKRRGSAKGTARNHRHRKDRRGLGLR</sequence>
<evidence type="ECO:0000313" key="2">
    <source>
        <dbReference type="Proteomes" id="UP001148737"/>
    </source>
</evidence>
<name>A0ACC1R8K9_9HYPO</name>
<protein>
    <submittedName>
        <fullName evidence="1">Uncharacterized protein</fullName>
    </submittedName>
</protein>
<evidence type="ECO:0000313" key="1">
    <source>
        <dbReference type="EMBL" id="KAJ3499417.1"/>
    </source>
</evidence>
<dbReference type="EMBL" id="JANAKD010000011">
    <property type="protein sequence ID" value="KAJ3499417.1"/>
    <property type="molecule type" value="Genomic_DNA"/>
</dbReference>
<accession>A0ACC1R8K9</accession>